<dbReference type="STRING" id="3916.A0A1S3TE03"/>
<dbReference type="InterPro" id="IPR045166">
    <property type="entry name" value="Spp2-like"/>
</dbReference>
<dbReference type="PANTHER" id="PTHR15818">
    <property type="entry name" value="G PATCH AND KOW-CONTAINING"/>
    <property type="match status" value="1"/>
</dbReference>
<reference evidence="6" key="1">
    <citation type="submission" date="2025-08" db="UniProtKB">
        <authorList>
            <consortium name="RefSeq"/>
        </authorList>
    </citation>
    <scope>IDENTIFICATION</scope>
    <source>
        <tissue evidence="6">Leaf</tissue>
    </source>
</reference>
<dbReference type="GO" id="GO:0005681">
    <property type="term" value="C:spliceosomal complex"/>
    <property type="evidence" value="ECO:0007669"/>
    <property type="project" value="TreeGrafter"/>
</dbReference>
<accession>A0A1S3TE03</accession>
<gene>
    <name evidence="6" type="primary">LOC106754490</name>
</gene>
<keyword evidence="5" id="KW-1185">Reference proteome</keyword>
<dbReference type="InterPro" id="IPR026822">
    <property type="entry name" value="Spp2/MOS2_G-patch"/>
</dbReference>
<dbReference type="AlphaFoldDB" id="A0A1S3TE03"/>
<dbReference type="PANTHER" id="PTHR15818:SF2">
    <property type="entry name" value="G-PATCH DOMAIN AND KOW MOTIFS-CONTAINING PROTEIN"/>
    <property type="match status" value="1"/>
</dbReference>
<dbReference type="KEGG" id="vra:106754490"/>
<dbReference type="GeneID" id="106754490"/>
<evidence type="ECO:0000313" key="6">
    <source>
        <dbReference type="RefSeq" id="XP_014491991.1"/>
    </source>
</evidence>
<organism evidence="5 6">
    <name type="scientific">Vigna radiata var. radiata</name>
    <name type="common">Mung bean</name>
    <name type="synonym">Phaseolus aureus</name>
    <dbReference type="NCBI Taxonomy" id="3916"/>
    <lineage>
        <taxon>Eukaryota</taxon>
        <taxon>Viridiplantae</taxon>
        <taxon>Streptophyta</taxon>
        <taxon>Embryophyta</taxon>
        <taxon>Tracheophyta</taxon>
        <taxon>Spermatophyta</taxon>
        <taxon>Magnoliopsida</taxon>
        <taxon>eudicotyledons</taxon>
        <taxon>Gunneridae</taxon>
        <taxon>Pentapetalae</taxon>
        <taxon>rosids</taxon>
        <taxon>fabids</taxon>
        <taxon>Fabales</taxon>
        <taxon>Fabaceae</taxon>
        <taxon>Papilionoideae</taxon>
        <taxon>50 kb inversion clade</taxon>
        <taxon>NPAAA clade</taxon>
        <taxon>indigoferoid/millettioid clade</taxon>
        <taxon>Phaseoleae</taxon>
        <taxon>Vigna</taxon>
    </lineage>
</organism>
<evidence type="ECO:0000313" key="5">
    <source>
        <dbReference type="Proteomes" id="UP000087766"/>
    </source>
</evidence>
<sequence>MEGTMLQKLNDNMERLPEDQGFDEFKDVPVECFAAALLAGCGWKEGMGIRKNAKEHVKIWEIKRRIAKEGLGFVGDALVRSSNDKDKKKNEKKGEERCLRKLKETKIQREDRGPKRTRDRNEVDQRKVSWL</sequence>
<name>A0A1S3TE03_VIGRR</name>
<protein>
    <submittedName>
        <fullName evidence="6">Protein MOS2-like</fullName>
    </submittedName>
</protein>
<keyword evidence="2" id="KW-0539">Nucleus</keyword>
<proteinExistence type="predicted"/>
<dbReference type="OrthoDB" id="5577072at2759"/>
<evidence type="ECO:0000259" key="4">
    <source>
        <dbReference type="Pfam" id="PF12656"/>
    </source>
</evidence>
<evidence type="ECO:0000256" key="1">
    <source>
        <dbReference type="ARBA" id="ARBA00004123"/>
    </source>
</evidence>
<dbReference type="RefSeq" id="XP_014491991.1">
    <property type="nucleotide sequence ID" value="XM_014636505.2"/>
</dbReference>
<dbReference type="Proteomes" id="UP000087766">
    <property type="component" value="Unplaced"/>
</dbReference>
<dbReference type="Pfam" id="PF12656">
    <property type="entry name" value="G-patch_2"/>
    <property type="match status" value="1"/>
</dbReference>
<feature type="domain" description="Spp2/MOS2 G-patch" evidence="4">
    <location>
        <begin position="17"/>
        <end position="73"/>
    </location>
</feature>
<dbReference type="GO" id="GO:0000398">
    <property type="term" value="P:mRNA splicing, via spliceosome"/>
    <property type="evidence" value="ECO:0007669"/>
    <property type="project" value="InterPro"/>
</dbReference>
<feature type="region of interest" description="Disordered" evidence="3">
    <location>
        <begin position="82"/>
        <end position="131"/>
    </location>
</feature>
<evidence type="ECO:0000256" key="2">
    <source>
        <dbReference type="ARBA" id="ARBA00023242"/>
    </source>
</evidence>
<evidence type="ECO:0000256" key="3">
    <source>
        <dbReference type="SAM" id="MobiDB-lite"/>
    </source>
</evidence>
<comment type="subcellular location">
    <subcellularLocation>
        <location evidence="1">Nucleus</location>
    </subcellularLocation>
</comment>